<gene>
    <name evidence="1" type="ORF">HH303_06975</name>
</gene>
<comment type="caution">
    <text evidence="1">The sequence shown here is derived from an EMBL/GenBank/DDBJ whole genome shotgun (WGS) entry which is preliminary data.</text>
</comment>
<protein>
    <submittedName>
        <fullName evidence="1">DUF2336 domain-containing protein</fullName>
    </submittedName>
</protein>
<keyword evidence="2" id="KW-1185">Reference proteome</keyword>
<name>A0A7Y0HF52_9PROT</name>
<reference evidence="1 2" key="1">
    <citation type="submission" date="2020-04" db="EMBL/GenBank/DDBJ databases">
        <title>Rhodospirillaceae bacterium KN72 isolated from deep sea.</title>
        <authorList>
            <person name="Zhang D.-C."/>
        </authorList>
    </citation>
    <scope>NUCLEOTIDE SEQUENCE [LARGE SCALE GENOMIC DNA]</scope>
    <source>
        <strain evidence="1 2">KN72</strain>
    </source>
</reference>
<organism evidence="1 2">
    <name type="scientific">Pacificispira spongiicola</name>
    <dbReference type="NCBI Taxonomy" id="2729598"/>
    <lineage>
        <taxon>Bacteria</taxon>
        <taxon>Pseudomonadati</taxon>
        <taxon>Pseudomonadota</taxon>
        <taxon>Alphaproteobacteria</taxon>
        <taxon>Rhodospirillales</taxon>
        <taxon>Rhodospirillaceae</taxon>
        <taxon>Pacificispira</taxon>
    </lineage>
</organism>
<dbReference type="Pfam" id="PF10098">
    <property type="entry name" value="DUF2336"/>
    <property type="match status" value="1"/>
</dbReference>
<dbReference type="AlphaFoldDB" id="A0A7Y0HF52"/>
<sequence length="368" mass="41111">MRNIPMDQLVDVARSTRREDRSALAEAIGDLCLKMGRTLSKSEKSLAYDIITALIRDVEAQVRAALSEQLAEQSDAPKDLILKMANDVIEVARPVLVRSVVLQDSDLVNLILSKAESHQMAIAQREELSAQVTDKLVATENSSVIQAALLNDGAKFSERTMEHLVNLSREDQTIQEPLVKRDELTVDQARRMYEFVGFSMRKALSERVEKNGESIKIDMDKVVDQAVADALGQNDFLSPLDQPDAYSGLGGFGFKPHPRLLVGALEQNDLFKFEELFQELTDLTEQGATRVLYDSGPEAIAIACKATGFDRKNFADLLAYLQGGGEPEKYRQTSAYLKIVDYFERIDRAGAERVLAAWRRAPDDSWNR</sequence>
<dbReference type="EMBL" id="JABBNT010000002">
    <property type="protein sequence ID" value="NMM44213.1"/>
    <property type="molecule type" value="Genomic_DNA"/>
</dbReference>
<dbReference type="Proteomes" id="UP000539372">
    <property type="component" value="Unassembled WGS sequence"/>
</dbReference>
<dbReference type="InterPro" id="IPR019285">
    <property type="entry name" value="DUF2336"/>
</dbReference>
<evidence type="ECO:0000313" key="2">
    <source>
        <dbReference type="Proteomes" id="UP000539372"/>
    </source>
</evidence>
<proteinExistence type="predicted"/>
<dbReference type="RefSeq" id="WP_169624512.1">
    <property type="nucleotide sequence ID" value="NZ_JABBNT010000002.1"/>
</dbReference>
<evidence type="ECO:0000313" key="1">
    <source>
        <dbReference type="EMBL" id="NMM44213.1"/>
    </source>
</evidence>
<accession>A0A7Y0HF52</accession>